<dbReference type="PATRIC" id="fig|887901.3.peg.257"/>
<dbReference type="AlphaFoldDB" id="Z4WUF6"/>
<protein>
    <submittedName>
        <fullName evidence="1">Uncharacterized protein</fullName>
    </submittedName>
</protein>
<comment type="caution">
    <text evidence="1">The sequence shown here is derived from an EMBL/GenBank/DDBJ whole genome shotgun (WGS) entry which is preliminary data.</text>
</comment>
<reference evidence="1 2" key="1">
    <citation type="submission" date="2014-01" db="EMBL/GenBank/DDBJ databases">
        <authorList>
            <person name="Durkin A.S."/>
            <person name="McCorrison J."/>
            <person name="Torralba M."/>
            <person name="Gillis M."/>
            <person name="Haft D.H."/>
            <person name="Methe B."/>
            <person name="Sutton G."/>
            <person name="Nelson K.E."/>
        </authorList>
    </citation>
    <scope>NUCLEOTIDE SEQUENCE [LARGE SCALE GENOMIC DNA]</scope>
    <source>
        <strain evidence="1 2">ATCC 51270</strain>
    </source>
</reference>
<accession>Z4WUF6</accession>
<evidence type="ECO:0000313" key="2">
    <source>
        <dbReference type="Proteomes" id="UP000023482"/>
    </source>
</evidence>
<sequence>MGTDEAELNKIFLVDAIALYHENKIVAYRITKVHKSFVPEY</sequence>
<dbReference type="Proteomes" id="UP000023482">
    <property type="component" value="Unassembled WGS sequence"/>
</dbReference>
<proteinExistence type="predicted"/>
<keyword evidence="2" id="KW-1185">Reference proteome</keyword>
<organism evidence="1 2">
    <name type="scientific">Porphyromonas catoniae ATCC 51270</name>
    <dbReference type="NCBI Taxonomy" id="887901"/>
    <lineage>
        <taxon>Bacteria</taxon>
        <taxon>Pseudomonadati</taxon>
        <taxon>Bacteroidota</taxon>
        <taxon>Bacteroidia</taxon>
        <taxon>Bacteroidales</taxon>
        <taxon>Porphyromonadaceae</taxon>
        <taxon>Porphyromonas</taxon>
    </lineage>
</organism>
<evidence type="ECO:0000313" key="1">
    <source>
        <dbReference type="EMBL" id="EWC93151.1"/>
    </source>
</evidence>
<name>Z4WUF6_9PORP</name>
<gene>
    <name evidence="1" type="ORF">HMPREF0636_1099</name>
</gene>
<dbReference type="EMBL" id="JDFF01000008">
    <property type="protein sequence ID" value="EWC93151.1"/>
    <property type="molecule type" value="Genomic_DNA"/>
</dbReference>